<feature type="compositionally biased region" description="Low complexity" evidence="1">
    <location>
        <begin position="1"/>
        <end position="13"/>
    </location>
</feature>
<gene>
    <name evidence="3" type="ORF">g.10320</name>
</gene>
<organism evidence="3">
    <name type="scientific">Graphocephala atropunctata</name>
    <dbReference type="NCBI Taxonomy" id="36148"/>
    <lineage>
        <taxon>Eukaryota</taxon>
        <taxon>Metazoa</taxon>
        <taxon>Ecdysozoa</taxon>
        <taxon>Arthropoda</taxon>
        <taxon>Hexapoda</taxon>
        <taxon>Insecta</taxon>
        <taxon>Pterygota</taxon>
        <taxon>Neoptera</taxon>
        <taxon>Paraneoptera</taxon>
        <taxon>Hemiptera</taxon>
        <taxon>Auchenorrhyncha</taxon>
        <taxon>Membracoidea</taxon>
        <taxon>Cicadellidae</taxon>
        <taxon>Cicadellinae</taxon>
        <taxon>Cicadellini</taxon>
        <taxon>Graphocephala</taxon>
    </lineage>
</organism>
<proteinExistence type="predicted"/>
<dbReference type="SUPFAM" id="SSF54495">
    <property type="entry name" value="UBC-like"/>
    <property type="match status" value="1"/>
</dbReference>
<feature type="domain" description="UBC core" evidence="2">
    <location>
        <begin position="67"/>
        <end position="215"/>
    </location>
</feature>
<dbReference type="PROSITE" id="PS50127">
    <property type="entry name" value="UBC_2"/>
    <property type="match status" value="1"/>
</dbReference>
<evidence type="ECO:0000259" key="2">
    <source>
        <dbReference type="PROSITE" id="PS50127"/>
    </source>
</evidence>
<dbReference type="Gene3D" id="3.10.110.10">
    <property type="entry name" value="Ubiquitin Conjugating Enzyme"/>
    <property type="match status" value="1"/>
</dbReference>
<dbReference type="CDD" id="cd23814">
    <property type="entry name" value="UEV_AKTIP"/>
    <property type="match status" value="1"/>
</dbReference>
<reference evidence="3" key="1">
    <citation type="submission" date="2015-11" db="EMBL/GenBank/DDBJ databases">
        <title>De novo transcriptome assembly of four potential Pierce s Disease insect vectors from Arizona vineyards.</title>
        <authorList>
            <person name="Tassone E.E."/>
        </authorList>
    </citation>
    <scope>NUCLEOTIDE SEQUENCE</scope>
</reference>
<dbReference type="PANTHER" id="PTHR24067">
    <property type="entry name" value="UBIQUITIN-CONJUGATING ENZYME E2"/>
    <property type="match status" value="1"/>
</dbReference>
<dbReference type="AlphaFoldDB" id="A0A1B6LXN4"/>
<feature type="region of interest" description="Disordered" evidence="1">
    <location>
        <begin position="1"/>
        <end position="32"/>
    </location>
</feature>
<dbReference type="InterPro" id="IPR000608">
    <property type="entry name" value="UBC"/>
</dbReference>
<dbReference type="SMART" id="SM00212">
    <property type="entry name" value="UBCc"/>
    <property type="match status" value="1"/>
</dbReference>
<sequence>MSSNFSQTQSSEQESSERLRRQGSLRRVVPPNVNGEPVVGMSAKMIERPRPNNPNPNSSKHNYNQYFQEYSLIAEYNMLVSQGLPGLYVMPSASSALVWFCVVFVRKGLYQGGIFRFNLLIPDDFPNCGCPRVVSDSPMFHPSVDPVTGEVGVASVFPEWRKDVNRLWQMLDHVVQMFCSIDTKNAVNMEAAHLFESSQEEFVKRVNDCVELSQAAIYNPPTVDDAHYIKFDRFDSKIHDKVLAALTKPKEAAKTTAKRGLSWVQYGSLEPFSASHS</sequence>
<dbReference type="EMBL" id="GEBQ01011564">
    <property type="protein sequence ID" value="JAT28413.1"/>
    <property type="molecule type" value="Transcribed_RNA"/>
</dbReference>
<dbReference type="InterPro" id="IPR016135">
    <property type="entry name" value="UBQ-conjugating_enzyme/RWD"/>
</dbReference>
<name>A0A1B6LXN4_9HEMI</name>
<protein>
    <recommendedName>
        <fullName evidence="2">UBC core domain-containing protein</fullName>
    </recommendedName>
</protein>
<accession>A0A1B6LXN4</accession>
<dbReference type="InterPro" id="IPR050113">
    <property type="entry name" value="Ub_conjugating_enzyme"/>
</dbReference>
<evidence type="ECO:0000256" key="1">
    <source>
        <dbReference type="SAM" id="MobiDB-lite"/>
    </source>
</evidence>
<evidence type="ECO:0000313" key="3">
    <source>
        <dbReference type="EMBL" id="JAT28413.1"/>
    </source>
</evidence>
<dbReference type="Pfam" id="PF00179">
    <property type="entry name" value="UQ_con"/>
    <property type="match status" value="1"/>
</dbReference>